<dbReference type="NCBIfam" id="NF041121">
    <property type="entry name" value="SAV_2336_NTERM"/>
    <property type="match status" value="1"/>
</dbReference>
<dbReference type="PANTHER" id="PTHR35205:SF1">
    <property type="entry name" value="ZU5 DOMAIN-CONTAINING PROTEIN"/>
    <property type="match status" value="1"/>
</dbReference>
<dbReference type="Gene3D" id="3.40.50.300">
    <property type="entry name" value="P-loop containing nucleotide triphosphate hydrolases"/>
    <property type="match status" value="1"/>
</dbReference>
<gene>
    <name evidence="3" type="primary">fxsT</name>
    <name evidence="3" type="ORF">ACFQZ6_25690</name>
</gene>
<feature type="region of interest" description="Disordered" evidence="1">
    <location>
        <begin position="199"/>
        <end position="225"/>
    </location>
</feature>
<dbReference type="RefSeq" id="WP_381613050.1">
    <property type="nucleotide sequence ID" value="NZ_JBHTEB010000001.1"/>
</dbReference>
<feature type="compositionally biased region" description="Low complexity" evidence="1">
    <location>
        <begin position="90"/>
        <end position="99"/>
    </location>
</feature>
<evidence type="ECO:0000313" key="4">
    <source>
        <dbReference type="Proteomes" id="UP001597023"/>
    </source>
</evidence>
<accession>A0ABW2WEA9</accession>
<dbReference type="InterPro" id="IPR027417">
    <property type="entry name" value="P-loop_NTPase"/>
</dbReference>
<name>A0ABW2WEA9_9ACTN</name>
<dbReference type="PANTHER" id="PTHR35205">
    <property type="entry name" value="NB-ARC AND TPR DOMAIN PROTEIN"/>
    <property type="match status" value="1"/>
</dbReference>
<evidence type="ECO:0000256" key="1">
    <source>
        <dbReference type="SAM" id="MobiDB-lite"/>
    </source>
</evidence>
<proteinExistence type="predicted"/>
<feature type="compositionally biased region" description="Pro residues" evidence="1">
    <location>
        <begin position="75"/>
        <end position="89"/>
    </location>
</feature>
<dbReference type="Proteomes" id="UP001597023">
    <property type="component" value="Unassembled WGS sequence"/>
</dbReference>
<comment type="caution">
    <text evidence="3">The sequence shown here is derived from an EMBL/GenBank/DDBJ whole genome shotgun (WGS) entry which is preliminary data.</text>
</comment>
<keyword evidence="4" id="KW-1185">Reference proteome</keyword>
<feature type="domain" description="DUF7779" evidence="2">
    <location>
        <begin position="848"/>
        <end position="924"/>
    </location>
</feature>
<feature type="region of interest" description="Disordered" evidence="1">
    <location>
        <begin position="582"/>
        <end position="613"/>
    </location>
</feature>
<evidence type="ECO:0000259" key="2">
    <source>
        <dbReference type="Pfam" id="PF25000"/>
    </source>
</evidence>
<dbReference type="Pfam" id="PF25000">
    <property type="entry name" value="DUF7779"/>
    <property type="match status" value="1"/>
</dbReference>
<feature type="compositionally biased region" description="Pro residues" evidence="1">
    <location>
        <begin position="30"/>
        <end position="67"/>
    </location>
</feature>
<protein>
    <submittedName>
        <fullName evidence="3">FxSxx-COOH system tetratricopeptide repeat protein</fullName>
    </submittedName>
</protein>
<feature type="region of interest" description="Disordered" evidence="1">
    <location>
        <begin position="283"/>
        <end position="313"/>
    </location>
</feature>
<dbReference type="SUPFAM" id="SSF52540">
    <property type="entry name" value="P-loop containing nucleoside triphosphate hydrolases"/>
    <property type="match status" value="1"/>
</dbReference>
<organism evidence="3 4">
    <name type="scientific">Streptomyces flavalbus</name>
    <dbReference type="NCBI Taxonomy" id="2665155"/>
    <lineage>
        <taxon>Bacteria</taxon>
        <taxon>Bacillati</taxon>
        <taxon>Actinomycetota</taxon>
        <taxon>Actinomycetes</taxon>
        <taxon>Kitasatosporales</taxon>
        <taxon>Streptomycetaceae</taxon>
        <taxon>Streptomyces</taxon>
    </lineage>
</organism>
<evidence type="ECO:0000313" key="3">
    <source>
        <dbReference type="EMBL" id="MFD0317551.1"/>
    </source>
</evidence>
<dbReference type="InterPro" id="IPR056681">
    <property type="entry name" value="DUF7779"/>
</dbReference>
<sequence length="999" mass="107296">MNERQPVPPGDLTATEIADVLWLAALAGPAPAPPVDGLPDAEPPGPAPGPEPESPDALEPPPPPPPSRAVDTAPGRPPGVRPFPSPSPGAAPGADALAGPPRPLTDALVLERALRPLRGRGSATGRLLLDEDATAERAVEAGLWLPVFRPEYDRAWSEVVLIVDDSPSMLWWRDTVRQLTGLLARVGVFRSVRTVRVTTGPDDTAADSAPRLRGPTRDLPPEALSSPAGSRLTLVVTDGLGPAWLTGAMTPLLHQLGRSQALAVLHLLPQGLWRRTGVATTPARLSTDRPPASNASLTVRTGTGVEPTGTADQAPVPVPVLEVDARWLHRWARLMAGRSVTGPEPLPVIMASGGAPPPSPVAEQPVLSGRELVRRARADLSPTAFQLAVQLAAVPLTAGPVQRVQGALLPGSAPHHLSELLAGGLLRYAPNGAPAPFPFDFRDGVREELLSHGTRLGTTRAVRAVSRLLPAERWSDGQRLLIEALDGREPSMPEITDANRDSVAVAAVVLNALSGPYRQAALRTRDALTAARPTFYRQFPDALTSARLTTDPQFPDALTTAHPTLDPQFPDTLSVATVRETLPRPDTAPEPRPSGPPPTVWGGVPPRNPHFTGREGLLRTLRERLTADGAAEIPQVLTDMGGVGKTQTAVEYVYRHAHDHDLVWWFGAHERAGLVSGFRELATALGLPTPPGRDDAVPRVREALRAGDLYRRWLLVFDNAEDIETVRPFLPLGGPGAVLVTSRSPQWAHVARTLDVGVFSRAESVALLRHRTPRIDADAADALAETLGDLPLALEQAAVWLHDTGMPVSEYLALFEARRSELLDATPSYDYGTTVSAAWRLSVERLRQDDPRAVRLLHVLAWLAPEPVPRDLFTRATAGDALLLSRAIRALNRHSLARVDHRAGTLQVHRLVSTLLRDSMSAEERATSRHTARALTTLMPPDRTRTAHLLACQAAESSDPAVRSAVLEQLRWLAENGMTEDGHRLAEAARENWPSSALP</sequence>
<dbReference type="InterPro" id="IPR047738">
    <property type="entry name" value="SAV_2336-like_N"/>
</dbReference>
<feature type="region of interest" description="Disordered" evidence="1">
    <location>
        <begin position="28"/>
        <end position="102"/>
    </location>
</feature>
<dbReference type="NCBIfam" id="NF040586">
    <property type="entry name" value="FxSxx_TPR"/>
    <property type="match status" value="1"/>
</dbReference>
<feature type="compositionally biased region" description="Pro residues" evidence="1">
    <location>
        <begin position="590"/>
        <end position="599"/>
    </location>
</feature>
<reference evidence="4" key="1">
    <citation type="journal article" date="2019" name="Int. J. Syst. Evol. Microbiol.">
        <title>The Global Catalogue of Microorganisms (GCM) 10K type strain sequencing project: providing services to taxonomists for standard genome sequencing and annotation.</title>
        <authorList>
            <consortium name="The Broad Institute Genomics Platform"/>
            <consortium name="The Broad Institute Genome Sequencing Center for Infectious Disease"/>
            <person name="Wu L."/>
            <person name="Ma J."/>
        </authorList>
    </citation>
    <scope>NUCLEOTIDE SEQUENCE [LARGE SCALE GENOMIC DNA]</scope>
    <source>
        <strain evidence="4">CGMCC 4.7400</strain>
    </source>
</reference>
<dbReference type="EMBL" id="JBHTEB010000001">
    <property type="protein sequence ID" value="MFD0317551.1"/>
    <property type="molecule type" value="Genomic_DNA"/>
</dbReference>